<keyword evidence="2" id="KW-1185">Reference proteome</keyword>
<feature type="non-terminal residue" evidence="1">
    <location>
        <position position="1"/>
    </location>
</feature>
<dbReference type="InterPro" id="IPR011335">
    <property type="entry name" value="Restrct_endonuc-II-like"/>
</dbReference>
<sequence>QSFCYPSLVLAACLSTSDLPPQSDEWFALRKDKLTTSTFNAAFGFWKRNCHFQLWHEKSAAIERYESITGLEVNSYGFAVHSNEQFDWLGASPNGLLGCFPDGGILEVKYPYNKGKPEIGLPWSTIPSFHATVLVEICDSWSGSSLLGKEEEEIKLYAPESIHKQTGLAIMKSMKLAADANL</sequence>
<evidence type="ECO:0000313" key="2">
    <source>
        <dbReference type="Proteomes" id="UP001370490"/>
    </source>
</evidence>
<protein>
    <recommendedName>
        <fullName evidence="3">YqaJ viral recombinase domain-containing protein</fullName>
    </recommendedName>
</protein>
<name>A0AAN8VNE0_9MAGN</name>
<dbReference type="PANTHER" id="PTHR46609">
    <property type="entry name" value="EXONUCLEASE, PHAGE-TYPE/RECB, C-TERMINAL DOMAIN-CONTAINING PROTEIN"/>
    <property type="match status" value="1"/>
</dbReference>
<dbReference type="Proteomes" id="UP001370490">
    <property type="component" value="Unassembled WGS sequence"/>
</dbReference>
<dbReference type="SUPFAM" id="SSF52980">
    <property type="entry name" value="Restriction endonuclease-like"/>
    <property type="match status" value="1"/>
</dbReference>
<gene>
    <name evidence="1" type="ORF">RJ641_002676</name>
</gene>
<dbReference type="Gene3D" id="3.90.320.10">
    <property type="match status" value="1"/>
</dbReference>
<comment type="caution">
    <text evidence="1">The sequence shown here is derived from an EMBL/GenBank/DDBJ whole genome shotgun (WGS) entry which is preliminary data.</text>
</comment>
<dbReference type="AlphaFoldDB" id="A0AAN8VNE0"/>
<dbReference type="EMBL" id="JBAMMX010000011">
    <property type="protein sequence ID" value="KAK6930883.1"/>
    <property type="molecule type" value="Genomic_DNA"/>
</dbReference>
<evidence type="ECO:0008006" key="3">
    <source>
        <dbReference type="Google" id="ProtNLM"/>
    </source>
</evidence>
<evidence type="ECO:0000313" key="1">
    <source>
        <dbReference type="EMBL" id="KAK6930883.1"/>
    </source>
</evidence>
<accession>A0AAN8VNE0</accession>
<proteinExistence type="predicted"/>
<dbReference type="InterPro" id="IPR011604">
    <property type="entry name" value="PDDEXK-like_dom_sf"/>
</dbReference>
<reference evidence="1 2" key="1">
    <citation type="submission" date="2023-12" db="EMBL/GenBank/DDBJ databases">
        <title>A high-quality genome assembly for Dillenia turbinata (Dilleniales).</title>
        <authorList>
            <person name="Chanderbali A."/>
        </authorList>
    </citation>
    <scope>NUCLEOTIDE SEQUENCE [LARGE SCALE GENOMIC DNA]</scope>
    <source>
        <strain evidence="1">LSX21</strain>
        <tissue evidence="1">Leaf</tissue>
    </source>
</reference>
<organism evidence="1 2">
    <name type="scientific">Dillenia turbinata</name>
    <dbReference type="NCBI Taxonomy" id="194707"/>
    <lineage>
        <taxon>Eukaryota</taxon>
        <taxon>Viridiplantae</taxon>
        <taxon>Streptophyta</taxon>
        <taxon>Embryophyta</taxon>
        <taxon>Tracheophyta</taxon>
        <taxon>Spermatophyta</taxon>
        <taxon>Magnoliopsida</taxon>
        <taxon>eudicotyledons</taxon>
        <taxon>Gunneridae</taxon>
        <taxon>Pentapetalae</taxon>
        <taxon>Dilleniales</taxon>
        <taxon>Dilleniaceae</taxon>
        <taxon>Dillenia</taxon>
    </lineage>
</organism>
<dbReference type="InterPro" id="IPR051703">
    <property type="entry name" value="NF-kappa-B_Signaling_Reg"/>
</dbReference>
<dbReference type="PANTHER" id="PTHR46609:SF6">
    <property type="entry name" value="EXONUCLEASE, PHAGE-TYPE_RECB, C-TERMINAL DOMAIN-CONTAINING PROTEIN-RELATED"/>
    <property type="match status" value="1"/>
</dbReference>
<dbReference type="GO" id="GO:0006281">
    <property type="term" value="P:DNA repair"/>
    <property type="evidence" value="ECO:0007669"/>
    <property type="project" value="UniProtKB-ARBA"/>
</dbReference>